<organism evidence="1 2">
    <name type="scientific">Thelohanellus kitauei</name>
    <name type="common">Myxosporean</name>
    <dbReference type="NCBI Taxonomy" id="669202"/>
    <lineage>
        <taxon>Eukaryota</taxon>
        <taxon>Metazoa</taxon>
        <taxon>Cnidaria</taxon>
        <taxon>Myxozoa</taxon>
        <taxon>Myxosporea</taxon>
        <taxon>Bivalvulida</taxon>
        <taxon>Platysporina</taxon>
        <taxon>Myxobolidae</taxon>
        <taxon>Thelohanellus</taxon>
    </lineage>
</organism>
<name>A0A0C2I8Y8_THEKT</name>
<comment type="caution">
    <text evidence="1">The sequence shown here is derived from an EMBL/GenBank/DDBJ whole genome shotgun (WGS) entry which is preliminary data.</text>
</comment>
<dbReference type="Proteomes" id="UP000031668">
    <property type="component" value="Unassembled WGS sequence"/>
</dbReference>
<keyword evidence="2" id="KW-1185">Reference proteome</keyword>
<dbReference type="OrthoDB" id="10047020at2759"/>
<evidence type="ECO:0000313" key="1">
    <source>
        <dbReference type="EMBL" id="KII61668.1"/>
    </source>
</evidence>
<protein>
    <submittedName>
        <fullName evidence="1">Uncharacterized protein</fullName>
    </submittedName>
</protein>
<reference evidence="1 2" key="1">
    <citation type="journal article" date="2014" name="Genome Biol. Evol.">
        <title>The genome of the myxosporean Thelohanellus kitauei shows adaptations to nutrient acquisition within its fish host.</title>
        <authorList>
            <person name="Yang Y."/>
            <person name="Xiong J."/>
            <person name="Zhou Z."/>
            <person name="Huo F."/>
            <person name="Miao W."/>
            <person name="Ran C."/>
            <person name="Liu Y."/>
            <person name="Zhang J."/>
            <person name="Feng J."/>
            <person name="Wang M."/>
            <person name="Wang M."/>
            <person name="Wang L."/>
            <person name="Yao B."/>
        </authorList>
    </citation>
    <scope>NUCLEOTIDE SEQUENCE [LARGE SCALE GENOMIC DNA]</scope>
    <source>
        <strain evidence="1">Wuqing</strain>
    </source>
</reference>
<gene>
    <name evidence="1" type="ORF">RF11_12120</name>
</gene>
<dbReference type="AlphaFoldDB" id="A0A0C2I8Y8"/>
<sequence length="167" mass="19816">MALSDELYIKQLQEHEKLFLYEDIKSTCISMIPNAFLIHIFSESGAGTSEIFQVRLLNDLVYSKYMEYNDLMKIIIESFNVSNYIEYSKAVDYLVLCRKDTRQLPHIRFISNNTLNIYYLTFGSETLEYAKKHDRSFFLGRLKWFGLIFELKFIFGNIRGKFGDFNF</sequence>
<dbReference type="EMBL" id="JWZT01005290">
    <property type="protein sequence ID" value="KII61668.1"/>
    <property type="molecule type" value="Genomic_DNA"/>
</dbReference>
<accession>A0A0C2I8Y8</accession>
<proteinExistence type="predicted"/>
<evidence type="ECO:0000313" key="2">
    <source>
        <dbReference type="Proteomes" id="UP000031668"/>
    </source>
</evidence>